<dbReference type="InterPro" id="IPR023606">
    <property type="entry name" value="CoA-Trfase_III_dom_1_sf"/>
</dbReference>
<dbReference type="PANTHER" id="PTHR48207:SF3">
    <property type="entry name" value="SUCCINATE--HYDROXYMETHYLGLUTARATE COA-TRANSFERASE"/>
    <property type="match status" value="1"/>
</dbReference>
<organism evidence="2 3">
    <name type="scientific">Natronomonas aquatica</name>
    <dbReference type="NCBI Taxonomy" id="2841590"/>
    <lineage>
        <taxon>Archaea</taxon>
        <taxon>Methanobacteriati</taxon>
        <taxon>Methanobacteriota</taxon>
        <taxon>Stenosarchaea group</taxon>
        <taxon>Halobacteria</taxon>
        <taxon>Halobacteriales</taxon>
        <taxon>Natronomonadaceae</taxon>
        <taxon>Natronomonas</taxon>
    </lineage>
</organism>
<dbReference type="Proteomes" id="UP001139494">
    <property type="component" value="Unassembled WGS sequence"/>
</dbReference>
<dbReference type="Gene3D" id="3.40.50.10540">
    <property type="entry name" value="Crotonobetainyl-coa:carnitine coa-transferase, domain 1"/>
    <property type="match status" value="1"/>
</dbReference>
<dbReference type="Pfam" id="PF02515">
    <property type="entry name" value="CoA_transf_3"/>
    <property type="match status" value="1"/>
</dbReference>
<evidence type="ECO:0000313" key="3">
    <source>
        <dbReference type="Proteomes" id="UP001139494"/>
    </source>
</evidence>
<keyword evidence="3" id="KW-1185">Reference proteome</keyword>
<dbReference type="InterPro" id="IPR003673">
    <property type="entry name" value="CoA-Trfase_fam_III"/>
</dbReference>
<gene>
    <name evidence="2" type="ORF">KM295_05730</name>
</gene>
<dbReference type="RefSeq" id="WP_256028999.1">
    <property type="nucleotide sequence ID" value="NZ_JAHLKM010000005.1"/>
</dbReference>
<keyword evidence="1 2" id="KW-0808">Transferase</keyword>
<dbReference type="EMBL" id="JAHLKM010000005">
    <property type="protein sequence ID" value="MCQ4333006.1"/>
    <property type="molecule type" value="Genomic_DNA"/>
</dbReference>
<dbReference type="InterPro" id="IPR044855">
    <property type="entry name" value="CoA-Trfase_III_dom3_sf"/>
</dbReference>
<dbReference type="AlphaFoldDB" id="A0A9R1CST6"/>
<reference evidence="2" key="1">
    <citation type="journal article" date="2023" name="Front. Microbiol.">
        <title>Genomic-based phylogenetic and metabolic analyses of the genus Natronomonas, and description of Natronomonas aquatica sp. nov.</title>
        <authorList>
            <person name="Garcia-Roldan A."/>
            <person name="Duran-Viseras A."/>
            <person name="de la Haba R.R."/>
            <person name="Corral P."/>
            <person name="Sanchez-Porro C."/>
            <person name="Ventosa A."/>
        </authorList>
    </citation>
    <scope>NUCLEOTIDE SEQUENCE</scope>
    <source>
        <strain evidence="2">F2-12</strain>
    </source>
</reference>
<accession>A0A9R1CST6</accession>
<sequence length="398" mass="43341">MPTNPREARPLEGVTVVDVTQVIAGPFATMNLGDLGADVVKIEAVGRGDRSRSIDPIPEYFDTINRNKRSIEVDLKSEDGREIVTELAREADVFVESAKPGRMEAFGLSYERLSAENPTLIYCSISGFGRDSPYGELPAWDALVQAMSGIMSVTGQEGGPPLWSGLPSGDLITSMYTTQSVLAALYARQRGIIDGEWIEVPMLDAAISWLSARAGHTFGLGEPFPRLGTRHPTLSPFGVYSCADEDIVIAAGTDSLWRDLCAVLGLEELREDERFSTASTRAEHHDALKTEIEAVLADGSAEEWVDALQGANIPAGPIHDTRSVWEDEHVKGRGLRRTLERDGRADAEVIDHPIHFSTLATELSRPPETLGESTADVLEELGYDDGEIERLREADVIG</sequence>
<evidence type="ECO:0000313" key="2">
    <source>
        <dbReference type="EMBL" id="MCQ4333006.1"/>
    </source>
</evidence>
<proteinExistence type="predicted"/>
<comment type="caution">
    <text evidence="2">The sequence shown here is derived from an EMBL/GenBank/DDBJ whole genome shotgun (WGS) entry which is preliminary data.</text>
</comment>
<evidence type="ECO:0000256" key="1">
    <source>
        <dbReference type="ARBA" id="ARBA00022679"/>
    </source>
</evidence>
<dbReference type="SUPFAM" id="SSF89796">
    <property type="entry name" value="CoA-transferase family III (CaiB/BaiF)"/>
    <property type="match status" value="1"/>
</dbReference>
<dbReference type="InterPro" id="IPR050483">
    <property type="entry name" value="CoA-transferase_III_domain"/>
</dbReference>
<protein>
    <submittedName>
        <fullName evidence="2">CoA transferase</fullName>
    </submittedName>
</protein>
<dbReference type="PANTHER" id="PTHR48207">
    <property type="entry name" value="SUCCINATE--HYDROXYMETHYLGLUTARATE COA-TRANSFERASE"/>
    <property type="match status" value="1"/>
</dbReference>
<dbReference type="Gene3D" id="3.30.1540.10">
    <property type="entry name" value="formyl-coa transferase, domain 3"/>
    <property type="match status" value="1"/>
</dbReference>
<dbReference type="GO" id="GO:0008410">
    <property type="term" value="F:CoA-transferase activity"/>
    <property type="evidence" value="ECO:0007669"/>
    <property type="project" value="TreeGrafter"/>
</dbReference>
<name>A0A9R1CST6_9EURY</name>